<sequence>ATHQYWDSQKCPGGQSITYGYEGPPHPFPIHVPKPKRSWQKAWDEAKTSFSVRAYMRVD</sequence>
<dbReference type="Proteomes" id="UP000054018">
    <property type="component" value="Unassembled WGS sequence"/>
</dbReference>
<keyword evidence="2" id="KW-1185">Reference proteome</keyword>
<gene>
    <name evidence="1" type="ORF">PISMIDRAFT_654692</name>
</gene>
<reference evidence="1 2" key="1">
    <citation type="submission" date="2014-04" db="EMBL/GenBank/DDBJ databases">
        <authorList>
            <consortium name="DOE Joint Genome Institute"/>
            <person name="Kuo A."/>
            <person name="Kohler A."/>
            <person name="Costa M.D."/>
            <person name="Nagy L.G."/>
            <person name="Floudas D."/>
            <person name="Copeland A."/>
            <person name="Barry K.W."/>
            <person name="Cichocki N."/>
            <person name="Veneault-Fourrey C."/>
            <person name="LaButti K."/>
            <person name="Lindquist E.A."/>
            <person name="Lipzen A."/>
            <person name="Lundell T."/>
            <person name="Morin E."/>
            <person name="Murat C."/>
            <person name="Sun H."/>
            <person name="Tunlid A."/>
            <person name="Henrissat B."/>
            <person name="Grigoriev I.V."/>
            <person name="Hibbett D.S."/>
            <person name="Martin F."/>
            <person name="Nordberg H.P."/>
            <person name="Cantor M.N."/>
            <person name="Hua S.X."/>
        </authorList>
    </citation>
    <scope>NUCLEOTIDE SEQUENCE [LARGE SCALE GENOMIC DNA]</scope>
    <source>
        <strain evidence="1 2">441</strain>
    </source>
</reference>
<proteinExistence type="predicted"/>
<protein>
    <submittedName>
        <fullName evidence="1">Uncharacterized protein</fullName>
    </submittedName>
</protein>
<dbReference type="HOGENOM" id="CLU_2967400_0_0_1"/>
<evidence type="ECO:0000313" key="2">
    <source>
        <dbReference type="Proteomes" id="UP000054018"/>
    </source>
</evidence>
<organism evidence="1 2">
    <name type="scientific">Pisolithus microcarpus 441</name>
    <dbReference type="NCBI Taxonomy" id="765257"/>
    <lineage>
        <taxon>Eukaryota</taxon>
        <taxon>Fungi</taxon>
        <taxon>Dikarya</taxon>
        <taxon>Basidiomycota</taxon>
        <taxon>Agaricomycotina</taxon>
        <taxon>Agaricomycetes</taxon>
        <taxon>Agaricomycetidae</taxon>
        <taxon>Boletales</taxon>
        <taxon>Sclerodermatineae</taxon>
        <taxon>Pisolithaceae</taxon>
        <taxon>Pisolithus</taxon>
    </lineage>
</organism>
<feature type="non-terminal residue" evidence="1">
    <location>
        <position position="1"/>
    </location>
</feature>
<dbReference type="AlphaFoldDB" id="A0A0D0A9N7"/>
<reference evidence="2" key="2">
    <citation type="submission" date="2015-01" db="EMBL/GenBank/DDBJ databases">
        <title>Evolutionary Origins and Diversification of the Mycorrhizal Mutualists.</title>
        <authorList>
            <consortium name="DOE Joint Genome Institute"/>
            <consortium name="Mycorrhizal Genomics Consortium"/>
            <person name="Kohler A."/>
            <person name="Kuo A."/>
            <person name="Nagy L.G."/>
            <person name="Floudas D."/>
            <person name="Copeland A."/>
            <person name="Barry K.W."/>
            <person name="Cichocki N."/>
            <person name="Veneault-Fourrey C."/>
            <person name="LaButti K."/>
            <person name="Lindquist E.A."/>
            <person name="Lipzen A."/>
            <person name="Lundell T."/>
            <person name="Morin E."/>
            <person name="Murat C."/>
            <person name="Riley R."/>
            <person name="Ohm R."/>
            <person name="Sun H."/>
            <person name="Tunlid A."/>
            <person name="Henrissat B."/>
            <person name="Grigoriev I.V."/>
            <person name="Hibbett D.S."/>
            <person name="Martin F."/>
        </authorList>
    </citation>
    <scope>NUCLEOTIDE SEQUENCE [LARGE SCALE GENOMIC DNA]</scope>
    <source>
        <strain evidence="2">441</strain>
    </source>
</reference>
<name>A0A0D0A9N7_9AGAM</name>
<dbReference type="EMBL" id="KN833691">
    <property type="protein sequence ID" value="KIK28688.1"/>
    <property type="molecule type" value="Genomic_DNA"/>
</dbReference>
<accession>A0A0D0A9N7</accession>
<evidence type="ECO:0000313" key="1">
    <source>
        <dbReference type="EMBL" id="KIK28688.1"/>
    </source>
</evidence>